<dbReference type="Pfam" id="PF19579">
    <property type="entry name" value="FtsL_2"/>
    <property type="match status" value="1"/>
</dbReference>
<keyword evidence="1" id="KW-0472">Membrane</keyword>
<evidence type="ECO:0000313" key="2">
    <source>
        <dbReference type="EMBL" id="KAA6351294.1"/>
    </source>
</evidence>
<dbReference type="AlphaFoldDB" id="A0A5J4SZ40"/>
<sequence length="110" mass="13027">MTKKNTNKKKSTLRSFLLGDIWVTGFLTRHIRLLSLILAFVIFYIHNRYASQKEMIKIDKLKHDLIDIRYDALTRSSELLERTRQSRIEEYISEKGSDLQTPTNPPYLIK</sequence>
<feature type="transmembrane region" description="Helical" evidence="1">
    <location>
        <begin position="21"/>
        <end position="45"/>
    </location>
</feature>
<accession>A0A5J4SZ40</accession>
<keyword evidence="1" id="KW-0812">Transmembrane</keyword>
<organism evidence="2">
    <name type="scientific">termite gut metagenome</name>
    <dbReference type="NCBI Taxonomy" id="433724"/>
    <lineage>
        <taxon>unclassified sequences</taxon>
        <taxon>metagenomes</taxon>
        <taxon>organismal metagenomes</taxon>
    </lineage>
</organism>
<name>A0A5J4SZ40_9ZZZZ</name>
<reference evidence="2" key="1">
    <citation type="submission" date="2019-03" db="EMBL/GenBank/DDBJ databases">
        <title>Single cell metagenomics reveals metabolic interactions within the superorganism composed of flagellate Streblomastix strix and complex community of Bacteroidetes bacteria on its surface.</title>
        <authorList>
            <person name="Treitli S.C."/>
            <person name="Kolisko M."/>
            <person name="Husnik F."/>
            <person name="Keeling P."/>
            <person name="Hampl V."/>
        </authorList>
    </citation>
    <scope>NUCLEOTIDE SEQUENCE</scope>
    <source>
        <strain evidence="2">STM</strain>
    </source>
</reference>
<evidence type="ECO:0008006" key="3">
    <source>
        <dbReference type="Google" id="ProtNLM"/>
    </source>
</evidence>
<proteinExistence type="predicted"/>
<dbReference type="EMBL" id="SNRY01000016">
    <property type="protein sequence ID" value="KAA6351294.1"/>
    <property type="molecule type" value="Genomic_DNA"/>
</dbReference>
<gene>
    <name evidence="2" type="ORF">EZS27_001440</name>
</gene>
<dbReference type="InterPro" id="IPR045755">
    <property type="entry name" value="FtsL-like"/>
</dbReference>
<comment type="caution">
    <text evidence="2">The sequence shown here is derived from an EMBL/GenBank/DDBJ whole genome shotgun (WGS) entry which is preliminary data.</text>
</comment>
<evidence type="ECO:0000256" key="1">
    <source>
        <dbReference type="SAM" id="Phobius"/>
    </source>
</evidence>
<protein>
    <recommendedName>
        <fullName evidence="3">Cell division protein FtsL</fullName>
    </recommendedName>
</protein>
<keyword evidence="1" id="KW-1133">Transmembrane helix</keyword>